<evidence type="ECO:0000313" key="4">
    <source>
        <dbReference type="Proteomes" id="UP000238348"/>
    </source>
</evidence>
<evidence type="ECO:0000256" key="1">
    <source>
        <dbReference type="SAM" id="MobiDB-lite"/>
    </source>
</evidence>
<feature type="region of interest" description="Disordered" evidence="1">
    <location>
        <begin position="119"/>
        <end position="147"/>
    </location>
</feature>
<feature type="domain" description="DnaJ homologue subfamily C member 28 conserved" evidence="2">
    <location>
        <begin position="8"/>
        <end position="74"/>
    </location>
</feature>
<dbReference type="RefSeq" id="WP_159396565.1">
    <property type="nucleotide sequence ID" value="NZ_CP012673.1"/>
</dbReference>
<dbReference type="EMBL" id="CP012673">
    <property type="protein sequence ID" value="AUX38965.1"/>
    <property type="molecule type" value="Genomic_DNA"/>
</dbReference>
<dbReference type="InterPro" id="IPR018961">
    <property type="entry name" value="DnaJ_homolog_subfam-C_membr-28"/>
</dbReference>
<dbReference type="AlphaFoldDB" id="A0A2L0EI57"/>
<proteinExistence type="predicted"/>
<dbReference type="Pfam" id="PF09350">
    <property type="entry name" value="DJC28_CD"/>
    <property type="match status" value="1"/>
</dbReference>
<evidence type="ECO:0000259" key="2">
    <source>
        <dbReference type="Pfam" id="PF09350"/>
    </source>
</evidence>
<name>A0A2L0EI57_SORCE</name>
<gene>
    <name evidence="3" type="ORF">SOCE26_003460</name>
</gene>
<evidence type="ECO:0000313" key="3">
    <source>
        <dbReference type="EMBL" id="AUX38965.1"/>
    </source>
</evidence>
<protein>
    <recommendedName>
        <fullName evidence="2">DnaJ homologue subfamily C member 28 conserved domain-containing protein</fullName>
    </recommendedName>
</protein>
<organism evidence="3 4">
    <name type="scientific">Sorangium cellulosum</name>
    <name type="common">Polyangium cellulosum</name>
    <dbReference type="NCBI Taxonomy" id="56"/>
    <lineage>
        <taxon>Bacteria</taxon>
        <taxon>Pseudomonadati</taxon>
        <taxon>Myxococcota</taxon>
        <taxon>Polyangia</taxon>
        <taxon>Polyangiales</taxon>
        <taxon>Polyangiaceae</taxon>
        <taxon>Sorangium</taxon>
    </lineage>
</organism>
<reference evidence="3 4" key="1">
    <citation type="submission" date="2015-09" db="EMBL/GenBank/DDBJ databases">
        <title>Sorangium comparison.</title>
        <authorList>
            <person name="Zaburannyi N."/>
            <person name="Bunk B."/>
            <person name="Overmann J."/>
            <person name="Mueller R."/>
        </authorList>
    </citation>
    <scope>NUCLEOTIDE SEQUENCE [LARGE SCALE GENOMIC DNA]</scope>
    <source>
        <strain evidence="3 4">So ce26</strain>
    </source>
</reference>
<accession>A0A2L0EI57</accession>
<dbReference type="Proteomes" id="UP000238348">
    <property type="component" value="Chromosome"/>
</dbReference>
<feature type="compositionally biased region" description="Low complexity" evidence="1">
    <location>
        <begin position="119"/>
        <end position="137"/>
    </location>
</feature>
<sequence length="147" mass="15560">MFKGLEQLVESRIQAATARGDLDRLPGRGKPLQDDGLSGLSRDERLEVLLARCAGSPPEEVLLLREVAELREAVARTPEGPARRKLAQALRDTSLRLSVLFEASGKHALLRLLDDAAQAGAEPAPGTGAAPAPGSGAEQRPRGGRAR</sequence>
<dbReference type="OrthoDB" id="9798476at2"/>